<sequence>MCEWIDSLILQSRSNALNRLCKQLGVPDLKSDPLLSNMHDTLFSLADRKREELHAQYDGAKSSLTQYQVLDEAHNLAQSDYFYRIIQVHYGLDSLHLGYDDDAHDDVDYDADSEDEFDEYFSSCASEPSYETDESMDDSIDSQYETIPILLPVHLDKSAPEVSIASC</sequence>
<accession>A0A060T696</accession>
<name>A0A060T696_BLAAD</name>
<dbReference type="EMBL" id="HG937692">
    <property type="protein sequence ID" value="CDP36309.1"/>
    <property type="molecule type" value="Genomic_DNA"/>
</dbReference>
<reference evidence="1" key="1">
    <citation type="submission" date="2014-02" db="EMBL/GenBank/DDBJ databases">
        <authorList>
            <person name="Genoscope - CEA"/>
        </authorList>
    </citation>
    <scope>NUCLEOTIDE SEQUENCE</scope>
    <source>
        <strain evidence="1">LS3</strain>
    </source>
</reference>
<reference evidence="1" key="2">
    <citation type="submission" date="2014-06" db="EMBL/GenBank/DDBJ databases">
        <title>The complete genome of Blastobotrys (Arxula) adeninivorans LS3 - a yeast of biotechnological interest.</title>
        <authorList>
            <person name="Kunze G."/>
            <person name="Gaillardin C."/>
            <person name="Czernicka M."/>
            <person name="Durrens P."/>
            <person name="Martin T."/>
            <person name="Boer E."/>
            <person name="Gabaldon T."/>
            <person name="Cruz J."/>
            <person name="Talla E."/>
            <person name="Marck C."/>
            <person name="Goffeau A."/>
            <person name="Barbe V."/>
            <person name="Baret P."/>
            <person name="Baronian K."/>
            <person name="Beier S."/>
            <person name="Bleykasten C."/>
            <person name="Bode R."/>
            <person name="Casaregola S."/>
            <person name="Despons L."/>
            <person name="Fairhead C."/>
            <person name="Giersberg M."/>
            <person name="Gierski P."/>
            <person name="Hahnel U."/>
            <person name="Hartmann A."/>
            <person name="Jankowska D."/>
            <person name="Jubin C."/>
            <person name="Jung P."/>
            <person name="Lafontaine I."/>
            <person name="Leh-Louis V."/>
            <person name="Lemaire M."/>
            <person name="Marcet-Houben M."/>
            <person name="Mascher M."/>
            <person name="Morel G."/>
            <person name="Richard G.-F."/>
            <person name="Riechen J."/>
            <person name="Sacerdot C."/>
            <person name="Sarkar A."/>
            <person name="Savel G."/>
            <person name="Schacherer J."/>
            <person name="Sherman D."/>
            <person name="Straub M.-L."/>
            <person name="Stein N."/>
            <person name="Thierry A."/>
            <person name="Trautwein-Schult A."/>
            <person name="Westhof E."/>
            <person name="Worch S."/>
            <person name="Dujon B."/>
            <person name="Souciet J.-L."/>
            <person name="Wincker P."/>
            <person name="Scholz U."/>
            <person name="Neuveglise N."/>
        </authorList>
    </citation>
    <scope>NUCLEOTIDE SEQUENCE</scope>
    <source>
        <strain evidence="1">LS3</strain>
    </source>
</reference>
<protein>
    <submittedName>
        <fullName evidence="1">ARAD1B09988p</fullName>
    </submittedName>
</protein>
<evidence type="ECO:0000313" key="1">
    <source>
        <dbReference type="EMBL" id="CDP36309.1"/>
    </source>
</evidence>
<proteinExistence type="predicted"/>
<organism evidence="1">
    <name type="scientific">Blastobotrys adeninivorans</name>
    <name type="common">Yeast</name>
    <name type="synonym">Arxula adeninivorans</name>
    <dbReference type="NCBI Taxonomy" id="409370"/>
    <lineage>
        <taxon>Eukaryota</taxon>
        <taxon>Fungi</taxon>
        <taxon>Dikarya</taxon>
        <taxon>Ascomycota</taxon>
        <taxon>Saccharomycotina</taxon>
        <taxon>Dipodascomycetes</taxon>
        <taxon>Dipodascales</taxon>
        <taxon>Trichomonascaceae</taxon>
        <taxon>Blastobotrys</taxon>
    </lineage>
</organism>
<dbReference type="AlphaFoldDB" id="A0A060T696"/>
<gene>
    <name evidence="1" type="ORF">GNLVRS02_ARAD1B09988g</name>
</gene>